<feature type="repeat" description="ANK" evidence="3">
    <location>
        <begin position="1569"/>
        <end position="1605"/>
    </location>
</feature>
<organism evidence="5 6">
    <name type="scientific">Dendryphion nanum</name>
    <dbReference type="NCBI Taxonomy" id="256645"/>
    <lineage>
        <taxon>Eukaryota</taxon>
        <taxon>Fungi</taxon>
        <taxon>Dikarya</taxon>
        <taxon>Ascomycota</taxon>
        <taxon>Pezizomycotina</taxon>
        <taxon>Dothideomycetes</taxon>
        <taxon>Pleosporomycetidae</taxon>
        <taxon>Pleosporales</taxon>
        <taxon>Torulaceae</taxon>
        <taxon>Dendryphion</taxon>
    </lineage>
</organism>
<evidence type="ECO:0000256" key="1">
    <source>
        <dbReference type="ARBA" id="ARBA00022737"/>
    </source>
</evidence>
<evidence type="ECO:0000256" key="2">
    <source>
        <dbReference type="ARBA" id="ARBA00023043"/>
    </source>
</evidence>
<proteinExistence type="predicted"/>
<dbReference type="SUPFAM" id="SSF48403">
    <property type="entry name" value="Ankyrin repeat"/>
    <property type="match status" value="4"/>
</dbReference>
<gene>
    <name evidence="5" type="ORF">B0J11DRAFT_601581</name>
</gene>
<dbReference type="InterPro" id="IPR036770">
    <property type="entry name" value="Ankyrin_rpt-contain_sf"/>
</dbReference>
<evidence type="ECO:0000313" key="5">
    <source>
        <dbReference type="EMBL" id="KAH7109414.1"/>
    </source>
</evidence>
<dbReference type="PANTHER" id="PTHR24198:SF165">
    <property type="entry name" value="ANKYRIN REPEAT-CONTAINING PROTEIN-RELATED"/>
    <property type="match status" value="1"/>
</dbReference>
<feature type="repeat" description="ANK" evidence="3">
    <location>
        <begin position="1263"/>
        <end position="1295"/>
    </location>
</feature>
<evidence type="ECO:0000259" key="4">
    <source>
        <dbReference type="Pfam" id="PF24883"/>
    </source>
</evidence>
<dbReference type="OrthoDB" id="21416at2759"/>
<evidence type="ECO:0000256" key="3">
    <source>
        <dbReference type="PROSITE-ProRule" id="PRU00023"/>
    </source>
</evidence>
<feature type="domain" description="Nephrocystin 3-like N-terminal" evidence="4">
    <location>
        <begin position="78"/>
        <end position="250"/>
    </location>
</feature>
<dbReference type="InterPro" id="IPR056884">
    <property type="entry name" value="NPHP3-like_N"/>
</dbReference>
<feature type="repeat" description="ANK" evidence="3">
    <location>
        <begin position="643"/>
        <end position="675"/>
    </location>
</feature>
<comment type="caution">
    <text evidence="5">The sequence shown here is derived from an EMBL/GenBank/DDBJ whole genome shotgun (WGS) entry which is preliminary data.</text>
</comment>
<keyword evidence="6" id="KW-1185">Reference proteome</keyword>
<dbReference type="InterPro" id="IPR027417">
    <property type="entry name" value="P-loop_NTPase"/>
</dbReference>
<dbReference type="InterPro" id="IPR002110">
    <property type="entry name" value="Ankyrin_rpt"/>
</dbReference>
<dbReference type="EMBL" id="JAGMWT010000032">
    <property type="protein sequence ID" value="KAH7109414.1"/>
    <property type="molecule type" value="Genomic_DNA"/>
</dbReference>
<sequence length="2117" mass="235887">MRTVFGDMDAPEVKGKLSEMGWEDAVVVGHSDALEFSHDDVLPQPPEVIKKIRSWLQPTNFDGEGSEYDKHLASHLVGTGSWFLASDVYKDWHSSKEHGMLWARGIPGSGKSVIAASLVNQLSQEHVPILYFFFRQIIDANHNPDAAIRDWLVQVLDFCPLLQSQLNGYLEEEDPATNRRVREGRKMESLSVSDLWQHLRTALSNLPKTYIVVDALDEMNEGQATDNFLKELFSLAQWRPSQIKILITSRPTASLDRALRRENMLHIRLEEEKIDVDISAYVRSRLIVSSIPSEYHHSIQAAVPGKANGIFLYAKLAMDALVRDGTRSSEMPYSLDSSDPSVVVGTILNKPTGRQVCHTVRAEEIEAAIQHLPTTLDIMYAQTLQEHAVKTGTPLDIQLLIMQWATHSTRPLRLIEMADMIRTTHPDQVQDLKAAKTLVRSACGPLLDTLPDETLSVVHHSLTEFLVGVTGTGLHDYPILEPGPTHNRLAIICLSYLQSGCLEAIPDTKPEAQFPWMDMSRNEDLLLAPLTKYAAFNWHIHAKKAALHGYDPGELNVILDNFASSAVFQKWVSLVGLWKHTPVTPLFMAVSLGLQSYIELIISRTGTDLQEGAPIAYAADKGYVEVIDLLVRHGANPNQYNQTGYTPLHCAAINNHAVVVSVLLQAGADVNAASKIKGIESTDHVTQHSALWFACKYGHLAVVVEMLPYLKKTKSVNDALSWAVKSRKVDIVEKILQHPLLALHDYKWKSPLHEACSHRDVSIVQILLAAGADPNCFEVQPGMEWYTTEKGRTALHALCDFNDAFRGPKRDAVDPDATKECFDLLIAAGAKVNQPDERGYTPLHLADFIATQLLIGAGSDVEATNKHQETPLHTCTDPAVARLLVNQGKADLEKPNYWGLTPLLSTMKGSNHRHGTENKIYALLDMGADISATDKHGNGPIHLAIQSLNYEKCLHPVVRRLCEAGADVNLENLKGEAPIHLVRVDRSMKESLFQILVAAGANLHPKTDTEGTRMLDKDPKKAPRFNWICKSLFEARDDELEEVYETLKSCGASLATTDDRGRTLLHTAVVSGVSRIQFLVDKGLDPKAVDYEGNTLWHEVAPSMAKRTYDRSTAPAIFQDLLRLKVDPRQPNHQGRTPLHILSSIFTLALHEYKRTNSGGLGAGHVGKTSAFDLMLGYQENLNHSDNDGVTALHFAATFSEYQTRRLLERGADPFRTTRERCNALHIAARCRKPNIVGLLLESIQSHNSGTSAKDLVNTKDILGRTPLYYACLSGSTESVNLLVGAGAEVDAVNYECSPWKALAENEQECKNWGYQPGSHDDPIDTGGVLIEDDRRPKKDQGSYDRPMFDEVITLLMEYGTSGRTFINQAMIDAATAKADYTVECLLRVRTSVGETSDTFITPEISDSIARRQAKRGENGKYCTNCKEVHTTSPRDRIYKFRDYHLLLDLTSPEERLELGREGTSLLHNFAKNGYSSALSRVITFEDTKRFEDRAWCVEQETRKRDRYGYVPEGTVEPLLLHACRRNAPNMNIIRLLVEQVGVNVNAQHFDINKADKWYGGMDSASGFRGEGPLHALVRSENWWHTAEALPYLLQHGADTELRDSRGMTALSAALDRTDWLLFNRRAVQLLVQHGADVNAVDLGGNSCLAKALFDTKTTQLLLDRGATISYDAMIFVIQDYNIELLRSFLSRGANPNVRGVSKWGRTLNHDGTDNYTVYSDEYYPLHRLLVGHRFDPQDAAQSQLRDEMIKLMFDHGASPSAEYEGTTILHELINEGTRMNLLLSTLAPSLNLEARNYAGDTALLMACHPKTNRDTSKDNPEGQTIISRLISLGADIRAQNDEGKNVLHYLLDNYYMETNFQDMELIVSSAPELINMPDKKGNTPLLLAMNRVSHSSPKNIDLLLSNGGNIHAINENGETVLHFLMKKEWTVTTKCEVKGDTIYILRRLLSLGADINAKNHAGETPIFEFFRHAKVRAVDEDAKQAPRLGAARDWTRTQDVVLPVFREVPVYDLFTELGVDWKVVSAEGETLLHVVAATKQFSTSKIAGERFKALVERGLDAGVEDSAQRTPVDVAAEVGHAAILELFRDKGQKISVDEAAEAVRREITEWFEEDTI</sequence>
<dbReference type="PROSITE" id="PS50297">
    <property type="entry name" value="ANK_REP_REGION"/>
    <property type="match status" value="5"/>
</dbReference>
<dbReference type="PRINTS" id="PR01415">
    <property type="entry name" value="ANKYRIN"/>
</dbReference>
<keyword evidence="1" id="KW-0677">Repeat</keyword>
<evidence type="ECO:0000313" key="6">
    <source>
        <dbReference type="Proteomes" id="UP000700596"/>
    </source>
</evidence>
<feature type="repeat" description="ANK" evidence="3">
    <location>
        <begin position="936"/>
        <end position="973"/>
    </location>
</feature>
<dbReference type="Proteomes" id="UP000700596">
    <property type="component" value="Unassembled WGS sequence"/>
</dbReference>
<dbReference type="Gene3D" id="1.25.40.20">
    <property type="entry name" value="Ankyrin repeat-containing domain"/>
    <property type="match status" value="8"/>
</dbReference>
<keyword evidence="2 3" id="KW-0040">ANK repeat</keyword>
<accession>A0A9P9I7M8</accession>
<feature type="repeat" description="ANK" evidence="3">
    <location>
        <begin position="610"/>
        <end position="642"/>
    </location>
</feature>
<name>A0A9P9I7M8_9PLEO</name>
<dbReference type="Pfam" id="PF12796">
    <property type="entry name" value="Ank_2"/>
    <property type="match status" value="3"/>
</dbReference>
<dbReference type="Gene3D" id="3.40.50.300">
    <property type="entry name" value="P-loop containing nucleotide triphosphate hydrolases"/>
    <property type="match status" value="1"/>
</dbReference>
<feature type="repeat" description="ANK" evidence="3">
    <location>
        <begin position="1606"/>
        <end position="1643"/>
    </location>
</feature>
<dbReference type="PROSITE" id="PS50088">
    <property type="entry name" value="ANK_REPEAT"/>
    <property type="match status" value="8"/>
</dbReference>
<protein>
    <submittedName>
        <fullName evidence="5">Ankyrin repeat-containing domain protein</fullName>
    </submittedName>
</protein>
<reference evidence="5" key="1">
    <citation type="journal article" date="2021" name="Nat. Commun.">
        <title>Genetic determinants of endophytism in the Arabidopsis root mycobiome.</title>
        <authorList>
            <person name="Mesny F."/>
            <person name="Miyauchi S."/>
            <person name="Thiergart T."/>
            <person name="Pickel B."/>
            <person name="Atanasova L."/>
            <person name="Karlsson M."/>
            <person name="Huettel B."/>
            <person name="Barry K.W."/>
            <person name="Haridas S."/>
            <person name="Chen C."/>
            <person name="Bauer D."/>
            <person name="Andreopoulos W."/>
            <person name="Pangilinan J."/>
            <person name="LaButti K."/>
            <person name="Riley R."/>
            <person name="Lipzen A."/>
            <person name="Clum A."/>
            <person name="Drula E."/>
            <person name="Henrissat B."/>
            <person name="Kohler A."/>
            <person name="Grigoriev I.V."/>
            <person name="Martin F.M."/>
            <person name="Hacquard S."/>
        </authorList>
    </citation>
    <scope>NUCLEOTIDE SEQUENCE</scope>
    <source>
        <strain evidence="5">MPI-CAGE-CH-0243</strain>
    </source>
</reference>
<feature type="repeat" description="ANK" evidence="3">
    <location>
        <begin position="747"/>
        <end position="779"/>
    </location>
</feature>
<dbReference type="Pfam" id="PF24883">
    <property type="entry name" value="NPHP3_N"/>
    <property type="match status" value="1"/>
</dbReference>
<feature type="repeat" description="ANK" evidence="3">
    <location>
        <begin position="1881"/>
        <end position="1916"/>
    </location>
</feature>
<dbReference type="PANTHER" id="PTHR24198">
    <property type="entry name" value="ANKYRIN REPEAT AND PROTEIN KINASE DOMAIN-CONTAINING PROTEIN"/>
    <property type="match status" value="1"/>
</dbReference>
<dbReference type="SUPFAM" id="SSF52540">
    <property type="entry name" value="P-loop containing nucleoside triphosphate hydrolases"/>
    <property type="match status" value="1"/>
</dbReference>
<dbReference type="SMART" id="SM00248">
    <property type="entry name" value="ANK"/>
    <property type="match status" value="23"/>
</dbReference>